<dbReference type="AlphaFoldDB" id="A0A3B0X071"/>
<proteinExistence type="predicted"/>
<dbReference type="EMBL" id="UOFB01000422">
    <property type="protein sequence ID" value="VAW50006.1"/>
    <property type="molecule type" value="Genomic_DNA"/>
</dbReference>
<protein>
    <recommendedName>
        <fullName evidence="2">Addiction module component CHP02574 family protein</fullName>
    </recommendedName>
</protein>
<organism evidence="1">
    <name type="scientific">hydrothermal vent metagenome</name>
    <dbReference type="NCBI Taxonomy" id="652676"/>
    <lineage>
        <taxon>unclassified sequences</taxon>
        <taxon>metagenomes</taxon>
        <taxon>ecological metagenomes</taxon>
    </lineage>
</organism>
<accession>A0A3B0X071</accession>
<sequence>MTIAEISKMSVLERLQTMEVLWDSLTREPAGIKSPKWHEEILSDRQEKIENGNAKFISLEELKSKHVK</sequence>
<evidence type="ECO:0000313" key="1">
    <source>
        <dbReference type="EMBL" id="VAW50006.1"/>
    </source>
</evidence>
<dbReference type="InterPro" id="IPR013406">
    <property type="entry name" value="CHP02574_addiction_mod"/>
</dbReference>
<reference evidence="1" key="1">
    <citation type="submission" date="2018-06" db="EMBL/GenBank/DDBJ databases">
        <authorList>
            <person name="Zhirakovskaya E."/>
        </authorList>
    </citation>
    <scope>NUCLEOTIDE SEQUENCE</scope>
</reference>
<evidence type="ECO:0008006" key="2">
    <source>
        <dbReference type="Google" id="ProtNLM"/>
    </source>
</evidence>
<gene>
    <name evidence="1" type="ORF">MNBD_GAMMA04-1317</name>
</gene>
<name>A0A3B0X071_9ZZZZ</name>
<dbReference type="Pfam" id="PF09720">
    <property type="entry name" value="Unstab_antitox"/>
    <property type="match status" value="1"/>
</dbReference>